<name>A0A1L8DTX2_9DIPT</name>
<dbReference type="GO" id="GO:0016272">
    <property type="term" value="C:prefoldin complex"/>
    <property type="evidence" value="ECO:0007669"/>
    <property type="project" value="InterPro"/>
</dbReference>
<evidence type="ECO:0000256" key="1">
    <source>
        <dbReference type="ARBA" id="ARBA00008045"/>
    </source>
</evidence>
<proteinExistence type="inferred from homology"/>
<dbReference type="GO" id="GO:0051082">
    <property type="term" value="F:unfolded protein binding"/>
    <property type="evidence" value="ECO:0007669"/>
    <property type="project" value="InterPro"/>
</dbReference>
<reference evidence="4" key="1">
    <citation type="submission" date="2016-12" db="EMBL/GenBank/DDBJ databases">
        <title>An insight into the sialome and mialome of the sand fly, Nyssomyia neivai.</title>
        <authorList>
            <person name="Sebastian V."/>
            <person name="Goulart T.M."/>
            <person name="Oliveira W."/>
            <person name="Calvo E."/>
            <person name="Oliveira L.F."/>
            <person name="Pinto M.C."/>
            <person name="Rosselino A.M."/>
            <person name="Ribeiro J.M."/>
        </authorList>
    </citation>
    <scope>NUCLEOTIDE SEQUENCE</scope>
</reference>
<evidence type="ECO:0000256" key="3">
    <source>
        <dbReference type="ARBA" id="ARBA00023186"/>
    </source>
</evidence>
<sequence length="131" mass="14816">MAAVAPSPADLELRKAFAEMQMNKIESTKKLRVLDMQIDSLKKSKQRLIITEHEVSNLPPETKVYASIGRMFALSSAQEMSDELKGKQTKVDTMISQCDTNKSYVVKSLKEQEENLRELVQQKKRDADGAK</sequence>
<dbReference type="PANTHER" id="PTHR20903">
    <property type="entry name" value="PREFOLDIN SUBUNIT 1-RELATED"/>
    <property type="match status" value="1"/>
</dbReference>
<accession>A0A1L8DTX2</accession>
<dbReference type="AlphaFoldDB" id="A0A1L8DTX2"/>
<protein>
    <submittedName>
        <fullName evidence="4">Putative molecular chaperone prefoldin subunit 1</fullName>
    </submittedName>
</protein>
<comment type="subunit">
    <text evidence="2">Heterohexamer of two PFD-alpha type and four PFD-beta type subunits.</text>
</comment>
<dbReference type="EMBL" id="GFDF01004188">
    <property type="protein sequence ID" value="JAV09896.1"/>
    <property type="molecule type" value="Transcribed_RNA"/>
</dbReference>
<dbReference type="PANTHER" id="PTHR20903:SF0">
    <property type="entry name" value="PREFOLDIN SUBUNIT 1"/>
    <property type="match status" value="1"/>
</dbReference>
<dbReference type="Pfam" id="PF01920">
    <property type="entry name" value="Prefoldin_2"/>
    <property type="match status" value="1"/>
</dbReference>
<dbReference type="GO" id="GO:0005737">
    <property type="term" value="C:cytoplasm"/>
    <property type="evidence" value="ECO:0007669"/>
    <property type="project" value="TreeGrafter"/>
</dbReference>
<dbReference type="GO" id="GO:0044183">
    <property type="term" value="F:protein folding chaperone"/>
    <property type="evidence" value="ECO:0007669"/>
    <property type="project" value="TreeGrafter"/>
</dbReference>
<evidence type="ECO:0000256" key="2">
    <source>
        <dbReference type="ARBA" id="ARBA00011695"/>
    </source>
</evidence>
<comment type="similarity">
    <text evidence="1">Belongs to the prefoldin subunit beta family.</text>
</comment>
<keyword evidence="3" id="KW-0143">Chaperone</keyword>
<dbReference type="InterPro" id="IPR002777">
    <property type="entry name" value="PFD_beta-like"/>
</dbReference>
<dbReference type="InterPro" id="IPR009053">
    <property type="entry name" value="Prefoldin"/>
</dbReference>
<evidence type="ECO:0000313" key="4">
    <source>
        <dbReference type="EMBL" id="JAV09896.1"/>
    </source>
</evidence>
<dbReference type="Gene3D" id="1.10.287.370">
    <property type="match status" value="1"/>
</dbReference>
<organism evidence="4">
    <name type="scientific">Nyssomyia neivai</name>
    <dbReference type="NCBI Taxonomy" id="330878"/>
    <lineage>
        <taxon>Eukaryota</taxon>
        <taxon>Metazoa</taxon>
        <taxon>Ecdysozoa</taxon>
        <taxon>Arthropoda</taxon>
        <taxon>Hexapoda</taxon>
        <taxon>Insecta</taxon>
        <taxon>Pterygota</taxon>
        <taxon>Neoptera</taxon>
        <taxon>Endopterygota</taxon>
        <taxon>Diptera</taxon>
        <taxon>Nematocera</taxon>
        <taxon>Psychodoidea</taxon>
        <taxon>Psychodidae</taxon>
        <taxon>Nyssomyia</taxon>
    </lineage>
</organism>
<dbReference type="SUPFAM" id="SSF46579">
    <property type="entry name" value="Prefoldin"/>
    <property type="match status" value="1"/>
</dbReference>